<keyword evidence="4" id="KW-0547">Nucleotide-binding</keyword>
<dbReference type="Proteomes" id="UP000018320">
    <property type="component" value="Unassembled WGS sequence"/>
</dbReference>
<dbReference type="InterPro" id="IPR000719">
    <property type="entry name" value="Prot_kinase_dom"/>
</dbReference>
<evidence type="ECO:0000256" key="6">
    <source>
        <dbReference type="ARBA" id="ARBA00022840"/>
    </source>
</evidence>
<comment type="catalytic activity">
    <reaction evidence="7">
        <text>L-threonyl-[protein] + ATP = O-phospho-L-threonyl-[protein] + ADP + H(+)</text>
        <dbReference type="Rhea" id="RHEA:46608"/>
        <dbReference type="Rhea" id="RHEA-COMP:11060"/>
        <dbReference type="Rhea" id="RHEA-COMP:11605"/>
        <dbReference type="ChEBI" id="CHEBI:15378"/>
        <dbReference type="ChEBI" id="CHEBI:30013"/>
        <dbReference type="ChEBI" id="CHEBI:30616"/>
        <dbReference type="ChEBI" id="CHEBI:61977"/>
        <dbReference type="ChEBI" id="CHEBI:456216"/>
        <dbReference type="EC" id="2.7.11.1"/>
    </reaction>
</comment>
<sequence>MLVTVQLAALQGRWALVASPCSAGTLSVIYSLRGCPHLAVKEIRLDGLDQHGVDAVKRGLATLLGTLHPDVLKYHQVLTDGNTILVVTDRCCGGLRQFITDYRDIHEPIPSKLVLSLLGQLAGALAHLHGLNRGAHSGLPSSVVLEPDNVMFAGDGRRVVLADFGFCEGISSGAAKAGDPAYVAPETLLRGYTTPASAVWSLGAVAYELATLRKPDFLGDREPAEVFIDGWRPDLSGVADDSVRSVLERMLVLDPAERPTARGLARLLRRLGISADEQEAQDTRLKEVRAAFVEALNRANNETVALRKDPPDRAARMDIIREQCAIAALLFGEI</sequence>
<gene>
    <name evidence="11" type="ORF">DHA2_153964</name>
</gene>
<evidence type="ECO:0000256" key="1">
    <source>
        <dbReference type="ARBA" id="ARBA00012513"/>
    </source>
</evidence>
<reference evidence="11 12" key="2">
    <citation type="journal article" date="2013" name="Genome Biol. Evol.">
        <title>Genome sequencing of Giardia lamblia genotypes A2 and B isolates (DH and GS) and comparative analysis with the genomes of genotypes A1 and E (WB and Pig).</title>
        <authorList>
            <person name="Adam R.D."/>
            <person name="Dahlstrom E.W."/>
            <person name="Martens C.A."/>
            <person name="Bruno D.P."/>
            <person name="Barbian K.D."/>
            <person name="Ricklefs S.M."/>
            <person name="Hernandez M.M."/>
            <person name="Narla N.P."/>
            <person name="Patel R.B."/>
            <person name="Porcella S.F."/>
            <person name="Nash T.E."/>
        </authorList>
    </citation>
    <scope>NUCLEOTIDE SEQUENCE [LARGE SCALE GENOMIC DNA]</scope>
    <source>
        <strain evidence="11 12">DH</strain>
    </source>
</reference>
<accession>V6T8B2</accession>
<evidence type="ECO:0000313" key="12">
    <source>
        <dbReference type="Proteomes" id="UP000018320"/>
    </source>
</evidence>
<dbReference type="PANTHER" id="PTHR43671:SF98">
    <property type="entry name" value="SERINE_THREONINE-PROTEIN KINASE NEK11"/>
    <property type="match status" value="1"/>
</dbReference>
<dbReference type="AlphaFoldDB" id="V6T8B2"/>
<dbReference type="PROSITE" id="PS50011">
    <property type="entry name" value="PROTEIN_KINASE_DOM"/>
    <property type="match status" value="1"/>
</dbReference>
<comment type="caution">
    <text evidence="11">The sequence shown here is derived from an EMBL/GenBank/DDBJ whole genome shotgun (WGS) entry which is preliminary data.</text>
</comment>
<feature type="signal peptide" evidence="9">
    <location>
        <begin position="1"/>
        <end position="15"/>
    </location>
</feature>
<evidence type="ECO:0000313" key="11">
    <source>
        <dbReference type="EMBL" id="ESU35101.1"/>
    </source>
</evidence>
<dbReference type="PANTHER" id="PTHR43671">
    <property type="entry name" value="SERINE/THREONINE-PROTEIN KINASE NEK"/>
    <property type="match status" value="1"/>
</dbReference>
<dbReference type="InterPro" id="IPR050660">
    <property type="entry name" value="NEK_Ser/Thr_kinase"/>
</dbReference>
<dbReference type="EC" id="2.7.11.1" evidence="1"/>
<dbReference type="VEuPathDB" id="GiardiaDB:GL50803_0061578"/>
<evidence type="ECO:0000256" key="4">
    <source>
        <dbReference type="ARBA" id="ARBA00022741"/>
    </source>
</evidence>
<dbReference type="Pfam" id="PF00069">
    <property type="entry name" value="Pkinase"/>
    <property type="match status" value="1"/>
</dbReference>
<protein>
    <recommendedName>
        <fullName evidence="1">non-specific serine/threonine protein kinase</fullName>
        <ecNumber evidence="1">2.7.11.1</ecNumber>
    </recommendedName>
</protein>
<keyword evidence="5" id="KW-0418">Kinase</keyword>
<dbReference type="InterPro" id="IPR011009">
    <property type="entry name" value="Kinase-like_dom_sf"/>
</dbReference>
<evidence type="ECO:0000256" key="2">
    <source>
        <dbReference type="ARBA" id="ARBA00022527"/>
    </source>
</evidence>
<feature type="chain" id="PRO_5012475030" description="non-specific serine/threonine protein kinase" evidence="9">
    <location>
        <begin position="16"/>
        <end position="334"/>
    </location>
</feature>
<keyword evidence="9" id="KW-0732">Signal</keyword>
<keyword evidence="3" id="KW-0808">Transferase</keyword>
<feature type="domain" description="Protein kinase" evidence="10">
    <location>
        <begin position="15"/>
        <end position="271"/>
    </location>
</feature>
<evidence type="ECO:0000259" key="10">
    <source>
        <dbReference type="PROSITE" id="PS50011"/>
    </source>
</evidence>
<evidence type="ECO:0000256" key="3">
    <source>
        <dbReference type="ARBA" id="ARBA00022679"/>
    </source>
</evidence>
<evidence type="ECO:0000256" key="9">
    <source>
        <dbReference type="SAM" id="SignalP"/>
    </source>
</evidence>
<evidence type="ECO:0000256" key="7">
    <source>
        <dbReference type="ARBA" id="ARBA00047899"/>
    </source>
</evidence>
<name>V6T8B2_GIAIN</name>
<evidence type="ECO:0000256" key="8">
    <source>
        <dbReference type="ARBA" id="ARBA00048679"/>
    </source>
</evidence>
<dbReference type="SUPFAM" id="SSF56112">
    <property type="entry name" value="Protein kinase-like (PK-like)"/>
    <property type="match status" value="1"/>
</dbReference>
<keyword evidence="2" id="KW-0723">Serine/threonine-protein kinase</keyword>
<keyword evidence="6" id="KW-0067">ATP-binding</keyword>
<dbReference type="VEuPathDB" id="GiardiaDB:DHA2_153964"/>
<proteinExistence type="predicted"/>
<evidence type="ECO:0000256" key="5">
    <source>
        <dbReference type="ARBA" id="ARBA00022777"/>
    </source>
</evidence>
<dbReference type="Gene3D" id="1.10.510.10">
    <property type="entry name" value="Transferase(Phosphotransferase) domain 1"/>
    <property type="match status" value="1"/>
</dbReference>
<dbReference type="EMBL" id="AHGT01000101">
    <property type="protein sequence ID" value="ESU35101.1"/>
    <property type="molecule type" value="Genomic_DNA"/>
</dbReference>
<comment type="catalytic activity">
    <reaction evidence="8">
        <text>L-seryl-[protein] + ATP = O-phospho-L-seryl-[protein] + ADP + H(+)</text>
        <dbReference type="Rhea" id="RHEA:17989"/>
        <dbReference type="Rhea" id="RHEA-COMP:9863"/>
        <dbReference type="Rhea" id="RHEA-COMP:11604"/>
        <dbReference type="ChEBI" id="CHEBI:15378"/>
        <dbReference type="ChEBI" id="CHEBI:29999"/>
        <dbReference type="ChEBI" id="CHEBI:30616"/>
        <dbReference type="ChEBI" id="CHEBI:83421"/>
        <dbReference type="ChEBI" id="CHEBI:456216"/>
        <dbReference type="EC" id="2.7.11.1"/>
    </reaction>
</comment>
<dbReference type="GO" id="GO:0004674">
    <property type="term" value="F:protein serine/threonine kinase activity"/>
    <property type="evidence" value="ECO:0007669"/>
    <property type="project" value="UniProtKB-KW"/>
</dbReference>
<reference evidence="12" key="1">
    <citation type="submission" date="2012-02" db="EMBL/GenBank/DDBJ databases">
        <title>Genome sequencing of Giardia lamblia Genotypes A2 and B isolates (DH and GS) and comparative analysis with the genomes of Genotypes A1 and E (WB and Pig).</title>
        <authorList>
            <person name="Adam R."/>
            <person name="Dahlstrom E."/>
            <person name="Martens C."/>
            <person name="Bruno D."/>
            <person name="Barbian K."/>
            <person name="Porcella S.F."/>
            <person name="Nash T."/>
        </authorList>
    </citation>
    <scope>NUCLEOTIDE SEQUENCE</scope>
    <source>
        <strain evidence="12">DH</strain>
    </source>
</reference>
<organism evidence="11 12">
    <name type="scientific">Giardia intestinalis</name>
    <name type="common">Giardia lamblia</name>
    <dbReference type="NCBI Taxonomy" id="5741"/>
    <lineage>
        <taxon>Eukaryota</taxon>
        <taxon>Metamonada</taxon>
        <taxon>Diplomonadida</taxon>
        <taxon>Hexamitidae</taxon>
        <taxon>Giardiinae</taxon>
        <taxon>Giardia</taxon>
    </lineage>
</organism>
<dbReference type="GO" id="GO:0005524">
    <property type="term" value="F:ATP binding"/>
    <property type="evidence" value="ECO:0007669"/>
    <property type="project" value="UniProtKB-KW"/>
</dbReference>